<protein>
    <submittedName>
        <fullName evidence="1">Uncharacterized protein</fullName>
    </submittedName>
</protein>
<dbReference type="EMBL" id="ASGP02000002">
    <property type="protein sequence ID" value="KAH9520532.1"/>
    <property type="molecule type" value="Genomic_DNA"/>
</dbReference>
<gene>
    <name evidence="1" type="ORF">DERF_004236</name>
</gene>
<name>A0A922I2S8_DERFA</name>
<evidence type="ECO:0000313" key="2">
    <source>
        <dbReference type="Proteomes" id="UP000790347"/>
    </source>
</evidence>
<accession>A0A922I2S8</accession>
<evidence type="ECO:0000313" key="1">
    <source>
        <dbReference type="EMBL" id="KAH9520532.1"/>
    </source>
</evidence>
<keyword evidence="2" id="KW-1185">Reference proteome</keyword>
<proteinExistence type="predicted"/>
<reference evidence="1" key="1">
    <citation type="submission" date="2013-05" db="EMBL/GenBank/DDBJ databases">
        <authorList>
            <person name="Yim A.K.Y."/>
            <person name="Chan T.F."/>
            <person name="Ji K.M."/>
            <person name="Liu X.Y."/>
            <person name="Zhou J.W."/>
            <person name="Li R.Q."/>
            <person name="Yang K.Y."/>
            <person name="Li J."/>
            <person name="Li M."/>
            <person name="Law P.T.W."/>
            <person name="Wu Y.L."/>
            <person name="Cai Z.L."/>
            <person name="Qin H."/>
            <person name="Bao Y."/>
            <person name="Leung R.K.K."/>
            <person name="Ng P.K.S."/>
            <person name="Zou J."/>
            <person name="Zhong X.J."/>
            <person name="Ran P.X."/>
            <person name="Zhong N.S."/>
            <person name="Liu Z.G."/>
            <person name="Tsui S.K.W."/>
        </authorList>
    </citation>
    <scope>NUCLEOTIDE SEQUENCE</scope>
    <source>
        <strain evidence="1">Derf</strain>
        <tissue evidence="1">Whole organism</tissue>
    </source>
</reference>
<dbReference type="AlphaFoldDB" id="A0A922I2S8"/>
<organism evidence="1 2">
    <name type="scientific">Dermatophagoides farinae</name>
    <name type="common">American house dust mite</name>
    <dbReference type="NCBI Taxonomy" id="6954"/>
    <lineage>
        <taxon>Eukaryota</taxon>
        <taxon>Metazoa</taxon>
        <taxon>Ecdysozoa</taxon>
        <taxon>Arthropoda</taxon>
        <taxon>Chelicerata</taxon>
        <taxon>Arachnida</taxon>
        <taxon>Acari</taxon>
        <taxon>Acariformes</taxon>
        <taxon>Sarcoptiformes</taxon>
        <taxon>Astigmata</taxon>
        <taxon>Psoroptidia</taxon>
        <taxon>Analgoidea</taxon>
        <taxon>Pyroglyphidae</taxon>
        <taxon>Dermatophagoidinae</taxon>
        <taxon>Dermatophagoides</taxon>
    </lineage>
</organism>
<dbReference type="Proteomes" id="UP000790347">
    <property type="component" value="Unassembled WGS sequence"/>
</dbReference>
<reference evidence="1" key="2">
    <citation type="journal article" date="2022" name="Res Sq">
        <title>Comparative Genomics Reveals Insights into the Divergent Evolution of Astigmatic Mites and Household Pest Adaptations.</title>
        <authorList>
            <person name="Xiong Q."/>
            <person name="Wan A.T.-Y."/>
            <person name="Liu X.-Y."/>
            <person name="Fung C.S.-H."/>
            <person name="Xiao X."/>
            <person name="Malainual N."/>
            <person name="Hou J."/>
            <person name="Wang L."/>
            <person name="Wang M."/>
            <person name="Yang K."/>
            <person name="Cui Y."/>
            <person name="Leung E."/>
            <person name="Nong W."/>
            <person name="Shin S.-K."/>
            <person name="Au S."/>
            <person name="Jeong K.Y."/>
            <person name="Chew F.T."/>
            <person name="Hui J."/>
            <person name="Leung T.F."/>
            <person name="Tungtrongchitr A."/>
            <person name="Zhong N."/>
            <person name="Liu Z."/>
            <person name="Tsui S."/>
        </authorList>
    </citation>
    <scope>NUCLEOTIDE SEQUENCE</scope>
    <source>
        <strain evidence="1">Derf</strain>
        <tissue evidence="1">Whole organism</tissue>
    </source>
</reference>
<sequence>MPDVEKSLASRNFDPFLGKAYRTLALIECSSCSKFWFCRIWNLINGVDAFKSVFWPLKLMKQLNTKIRDVYRSKSACFTMTSWMDW</sequence>
<comment type="caution">
    <text evidence="1">The sequence shown here is derived from an EMBL/GenBank/DDBJ whole genome shotgun (WGS) entry which is preliminary data.</text>
</comment>